<dbReference type="Gene3D" id="3.90.1290.10">
    <property type="entry name" value="Plakin repeat"/>
    <property type="match status" value="1"/>
</dbReference>
<reference evidence="2 3" key="1">
    <citation type="submission" date="2019-04" db="EMBL/GenBank/DDBJ databases">
        <title>Annotation for the trematode Fasciola gigantica.</title>
        <authorList>
            <person name="Choi Y.-J."/>
        </authorList>
    </citation>
    <scope>NUCLEOTIDE SEQUENCE [LARGE SCALE GENOMIC DNA]</scope>
    <source>
        <strain evidence="2">Uganda_cow_1</strain>
    </source>
</reference>
<keyword evidence="3" id="KW-1185">Reference proteome</keyword>
<evidence type="ECO:0000256" key="1">
    <source>
        <dbReference type="SAM" id="MobiDB-lite"/>
    </source>
</evidence>
<protein>
    <submittedName>
        <fullName evidence="2">Uncharacterized protein</fullName>
    </submittedName>
</protein>
<feature type="region of interest" description="Disordered" evidence="1">
    <location>
        <begin position="751"/>
        <end position="780"/>
    </location>
</feature>
<dbReference type="AlphaFoldDB" id="A0A504Z0N6"/>
<accession>A0A504Z0N6</accession>
<organism evidence="2 3">
    <name type="scientific">Fasciola gigantica</name>
    <name type="common">Giant liver fluke</name>
    <dbReference type="NCBI Taxonomy" id="46835"/>
    <lineage>
        <taxon>Eukaryota</taxon>
        <taxon>Metazoa</taxon>
        <taxon>Spiralia</taxon>
        <taxon>Lophotrochozoa</taxon>
        <taxon>Platyhelminthes</taxon>
        <taxon>Trematoda</taxon>
        <taxon>Digenea</taxon>
        <taxon>Plagiorchiida</taxon>
        <taxon>Echinostomata</taxon>
        <taxon>Echinostomatoidea</taxon>
        <taxon>Fasciolidae</taxon>
        <taxon>Fasciola</taxon>
    </lineage>
</organism>
<comment type="caution">
    <text evidence="2">The sequence shown here is derived from an EMBL/GenBank/DDBJ whole genome shotgun (WGS) entry which is preliminary data.</text>
</comment>
<feature type="region of interest" description="Disordered" evidence="1">
    <location>
        <begin position="493"/>
        <end position="522"/>
    </location>
</feature>
<dbReference type="OrthoDB" id="10428819at2759"/>
<proteinExistence type="predicted"/>
<feature type="region of interest" description="Disordered" evidence="1">
    <location>
        <begin position="548"/>
        <end position="596"/>
    </location>
</feature>
<evidence type="ECO:0000313" key="2">
    <source>
        <dbReference type="EMBL" id="TPP63488.1"/>
    </source>
</evidence>
<dbReference type="SUPFAM" id="SSF75399">
    <property type="entry name" value="Plakin repeat"/>
    <property type="match status" value="1"/>
</dbReference>
<gene>
    <name evidence="2" type="ORF">FGIG_03209</name>
</gene>
<dbReference type="InterPro" id="IPR035915">
    <property type="entry name" value="Plakin_repeat_sf"/>
</dbReference>
<evidence type="ECO:0000313" key="3">
    <source>
        <dbReference type="Proteomes" id="UP000316759"/>
    </source>
</evidence>
<name>A0A504Z0N6_FASGI</name>
<dbReference type="EMBL" id="SUNJ01005595">
    <property type="protein sequence ID" value="TPP63488.1"/>
    <property type="molecule type" value="Genomic_DNA"/>
</dbReference>
<sequence>MAGTTDLILVQHPTIRFFCSQFYHMMARQLQEMRKTVCIMEMLSLSERFSGTYDEALDIYQLIHDLKEVFLDFWKSAEENSERAKSIIPMSVASGEKPEQIIMLCSCQKGDITIPAGAKLTQTTISLDEMRRTTSPSDQFASKEGSMQNRQGFGRWFSRAKSDDLTTSTQEPNCAIPGLCFQPVCPHPQAMSCVQLLYKEMLISWSTVVHWLGQILLSFITAIFDQWTGLRFTAEIPWLMDATKQDIVKLLTTVEDTFRRDLFEKRDFQALVHQISLIRLALVQFVKPQDQLEPNQSPRVHKKVAGTLWSSCSSPRYGRITPDTNTFYRQRQELQHLLDKYLDFMNLKNLCQAQQCETKENVVDESTQSIDSAEIRMMFREIIQNAPRGIIWEYLSRCKVTPNTAELGKLLSLSAVQREKAIGNTSTETSTNAVATADELTAVSDTDFPNPVMPTLETGGMNTERFIATSPFLSASKPDLFRTGVNLTISRRQSRREKTFLSEAQGDPDWLKPNLQNGKSLLWNENDDNQQAIEEQSSDEIVPVETVKQIKTKESDPFNKSRQSRKNLKSENSKSQGSLSSPKILIHSNGTNEEVDEKRTIDLDEQFYAEKAVPKVRYSQIFKEKRRNHSWYTAKQRVAHKTKRSTEWPVGGLTETPRRICIQNKVLVVHDPPPGSGYVIIMRPNRMDDIVSVYDRRERLHMTSHEAIYRGLSDGQLARMRSESPAYFVLDTETGKRMNYTRAQSARLIQTGRSAGHQGRQRRQSFSEISDRHHQSQQADARPLVFRVEAVLCSTVPESRSDWISFSEALQKGIIHRTTGEITQVNEDNHTERFTFRRALEAGFVKAVRLQNCEIDLLPKSQCLFI</sequence>
<dbReference type="Proteomes" id="UP000316759">
    <property type="component" value="Unassembled WGS sequence"/>
</dbReference>